<dbReference type="PANTHER" id="PTHR19446">
    <property type="entry name" value="REVERSE TRANSCRIPTASES"/>
    <property type="match status" value="1"/>
</dbReference>
<reference evidence="1" key="1">
    <citation type="submission" date="2020-04" db="EMBL/GenBank/DDBJ databases">
        <authorList>
            <person name="Alioto T."/>
            <person name="Alioto T."/>
            <person name="Gomez Garrido J."/>
        </authorList>
    </citation>
    <scope>NUCLEOTIDE SEQUENCE</scope>
    <source>
        <strain evidence="1">A484AB</strain>
    </source>
</reference>
<dbReference type="SUPFAM" id="SSF56219">
    <property type="entry name" value="DNase I-like"/>
    <property type="match status" value="1"/>
</dbReference>
<dbReference type="InterPro" id="IPR043502">
    <property type="entry name" value="DNA/RNA_pol_sf"/>
</dbReference>
<comment type="caution">
    <text evidence="1">The sequence shown here is derived from an EMBL/GenBank/DDBJ whole genome shotgun (WGS) entry which is preliminary data.</text>
</comment>
<dbReference type="AlphaFoldDB" id="A0A6S7KIV7"/>
<organism evidence="1 2">
    <name type="scientific">Paramuricea clavata</name>
    <name type="common">Red gorgonian</name>
    <name type="synonym">Violescent sea-whip</name>
    <dbReference type="NCBI Taxonomy" id="317549"/>
    <lineage>
        <taxon>Eukaryota</taxon>
        <taxon>Metazoa</taxon>
        <taxon>Cnidaria</taxon>
        <taxon>Anthozoa</taxon>
        <taxon>Octocorallia</taxon>
        <taxon>Malacalcyonacea</taxon>
        <taxon>Plexauridae</taxon>
        <taxon>Paramuricea</taxon>
    </lineage>
</organism>
<dbReference type="Pfam" id="PF00078">
    <property type="entry name" value="RVT_1"/>
    <property type="match status" value="1"/>
</dbReference>
<dbReference type="InterPro" id="IPR036691">
    <property type="entry name" value="Endo/exonu/phosph_ase_sf"/>
</dbReference>
<proteinExistence type="predicted"/>
<keyword evidence="2" id="KW-1185">Reference proteome</keyword>
<dbReference type="EMBL" id="CACRXK020039400">
    <property type="protein sequence ID" value="CAB4045425.1"/>
    <property type="molecule type" value="Genomic_DNA"/>
</dbReference>
<dbReference type="Gene3D" id="3.60.10.10">
    <property type="entry name" value="Endonuclease/exonuclease/phosphatase"/>
    <property type="match status" value="1"/>
</dbReference>
<feature type="non-terminal residue" evidence="1">
    <location>
        <position position="587"/>
    </location>
</feature>
<dbReference type="InterPro" id="IPR005135">
    <property type="entry name" value="Endo/exonuclease/phosphatase"/>
</dbReference>
<name>A0A6S7KIV7_PARCT</name>
<dbReference type="SUPFAM" id="SSF56672">
    <property type="entry name" value="DNA/RNA polymerases"/>
    <property type="match status" value="1"/>
</dbReference>
<dbReference type="GO" id="GO:0003824">
    <property type="term" value="F:catalytic activity"/>
    <property type="evidence" value="ECO:0007669"/>
    <property type="project" value="InterPro"/>
</dbReference>
<dbReference type="OrthoDB" id="8070015at2759"/>
<accession>A0A6S7KIV7</accession>
<dbReference type="Pfam" id="PF14529">
    <property type="entry name" value="Exo_endo_phos_2"/>
    <property type="match status" value="1"/>
</dbReference>
<protein>
    <submittedName>
        <fullName evidence="1">Uncharacterized protein</fullName>
    </submittedName>
</protein>
<evidence type="ECO:0000313" key="1">
    <source>
        <dbReference type="EMBL" id="CAB4045425.1"/>
    </source>
</evidence>
<dbReference type="InterPro" id="IPR000477">
    <property type="entry name" value="RT_dom"/>
</dbReference>
<dbReference type="Proteomes" id="UP001152795">
    <property type="component" value="Unassembled WGS sequence"/>
</dbReference>
<gene>
    <name evidence="1" type="ORF">PACLA_8A039836</name>
</gene>
<sequence length="587" mass="67189">MSTIALTVRGRIVYISSIYLDILLPAKKPLFIELVRRCQEDNIPLLTGIDCNAHSQMWGCHEQNRRGKELEEMIQEEQLTVMNTGNEWTFNVGGRRSIIDITVLNDRAVLDLEMEKWRVDHTHNFSDHNYIKYTFGQYVPGTKWTRNLRRGRWLEFEAMVEEDIDPSWEEDLEMEDALERLYASMTKALDSACLLRKAPRHKPHRWWNEQLQQLKVKLAKLGDKHRYSTQRMSAYRELRAEFVKARKLARRTSWRDFAGTADNTWDVNQKVKALEGSHNKSIGLLRNSEGYTRSPQESLQVLLDAHFPNNRPVSDDSEGQTISSFEFTNSPLVSYITEERVKAALHSFGPYKSAGPDGFPPVALQALGMKARHLLTKIYQYSMGSGWVPNRWKSMRVVFIPKVGKDDYSIAKSYRPITLSNFLLKGLERLAYWYTQDGVVQRPLVSQHAYTRSVSTESALSEAVDIIESAYYQGGFALAVSLDCTGAFSEVRYESAVAAMKNFNIPEGLVVWYETLLRQRMVEANLQGVRARISPSMGSPQGGVLSPLVWNLVMDSLLRQFYYSNDGTRRTNVPVEAIGYADDVLLL</sequence>
<dbReference type="PROSITE" id="PS50878">
    <property type="entry name" value="RT_POL"/>
    <property type="match status" value="1"/>
</dbReference>
<evidence type="ECO:0000313" key="2">
    <source>
        <dbReference type="Proteomes" id="UP001152795"/>
    </source>
</evidence>